<protein>
    <recommendedName>
        <fullName evidence="1">FAD dependent oxidoreductase domain-containing protein</fullName>
    </recommendedName>
</protein>
<dbReference type="GeneID" id="40725340"/>
<dbReference type="Gene3D" id="3.50.50.60">
    <property type="entry name" value="FAD/NAD(P)-binding domain"/>
    <property type="match status" value="1"/>
</dbReference>
<dbReference type="SUPFAM" id="SSF51905">
    <property type="entry name" value="FAD/NAD(P)-binding domain"/>
    <property type="match status" value="1"/>
</dbReference>
<gene>
    <name evidence="2" type="ORF">EX895_002445</name>
</gene>
<dbReference type="Proteomes" id="UP000306050">
    <property type="component" value="Chromosome SGRAM_15"/>
</dbReference>
<feature type="domain" description="FAD dependent oxidoreductase" evidence="1">
    <location>
        <begin position="22"/>
        <end position="364"/>
    </location>
</feature>
<sequence length="422" mass="44857">MSGPPTDANGNNRPAGQPTTTVIVGAGIMGSCLANILATRGHSVVLIDRSVRGLPGSTGHAPGYVGQFNAIPALTTLAVRSVERYVTIPKAFNRVGGLEVALTDTEQEKLEKRCAEAKLEGMSATLVDAAIAHAKAPFFVVESKVKGALWFENDGTADGPLIALYEQQQAQAKGAKLVDADVVSVEQGRVILSHGLGTVEADNVVVCAGIWTTSLLAGLSVVPVAHPYAYTQEREARQLRTPFVRYPETHIYVRDHGLKDGVGCYAHDPIAVAQSEITNSAYGAWHSSFEQALTDSLSVLPTETRDTFDNSPQTAGKDRVFNGLFSVTPDALPLVGKVKQGSNVYVATAAWVTHAAGCALLAADIIDDTVHTKDDWLVSQLDPHRFDGRESGELQSQALSTYNDIYNKELATASDSAGLVVH</sequence>
<dbReference type="Pfam" id="PF01266">
    <property type="entry name" value="DAO"/>
    <property type="match status" value="1"/>
</dbReference>
<dbReference type="EMBL" id="SRRM01000008">
    <property type="protein sequence ID" value="TKY88457.1"/>
    <property type="molecule type" value="Genomic_DNA"/>
</dbReference>
<dbReference type="RefSeq" id="XP_029740442.1">
    <property type="nucleotide sequence ID" value="XM_029883044.1"/>
</dbReference>
<dbReference type="OrthoDB" id="498204at2759"/>
<dbReference type="PANTHER" id="PTHR13847">
    <property type="entry name" value="SARCOSINE DEHYDROGENASE-RELATED"/>
    <property type="match status" value="1"/>
</dbReference>
<evidence type="ECO:0000313" key="2">
    <source>
        <dbReference type="EMBL" id="TKY88457.1"/>
    </source>
</evidence>
<name>A0A4U7KWB6_9BASI</name>
<dbReference type="KEGG" id="sgra:EX895_002445"/>
<proteinExistence type="predicted"/>
<dbReference type="AlphaFoldDB" id="A0A4U7KWB6"/>
<accession>A0A4U7KWB6</accession>
<dbReference type="InterPro" id="IPR036188">
    <property type="entry name" value="FAD/NAD-bd_sf"/>
</dbReference>
<dbReference type="GO" id="GO:0005739">
    <property type="term" value="C:mitochondrion"/>
    <property type="evidence" value="ECO:0007669"/>
    <property type="project" value="TreeGrafter"/>
</dbReference>
<dbReference type="InterPro" id="IPR006076">
    <property type="entry name" value="FAD-dep_OxRdtase"/>
</dbReference>
<comment type="caution">
    <text evidence="2">The sequence shown here is derived from an EMBL/GenBank/DDBJ whole genome shotgun (WGS) entry which is preliminary data.</text>
</comment>
<dbReference type="Gene3D" id="3.30.9.10">
    <property type="entry name" value="D-Amino Acid Oxidase, subunit A, domain 2"/>
    <property type="match status" value="1"/>
</dbReference>
<reference evidence="2 3" key="1">
    <citation type="submission" date="2019-05" db="EMBL/GenBank/DDBJ databases">
        <title>Sporisorium graminicola CBS 10092 draft sequencing and annotation.</title>
        <authorList>
            <person name="Solano-Gonzalez S."/>
            <person name="Caddick M.X."/>
            <person name="Darby A."/>
        </authorList>
    </citation>
    <scope>NUCLEOTIDE SEQUENCE [LARGE SCALE GENOMIC DNA]</scope>
    <source>
        <strain evidence="2 3">CBS 10092</strain>
    </source>
</reference>
<keyword evidence="3" id="KW-1185">Reference proteome</keyword>
<evidence type="ECO:0000259" key="1">
    <source>
        <dbReference type="Pfam" id="PF01266"/>
    </source>
</evidence>
<organism evidence="2 3">
    <name type="scientific">Sporisorium graminicola</name>
    <dbReference type="NCBI Taxonomy" id="280036"/>
    <lineage>
        <taxon>Eukaryota</taxon>
        <taxon>Fungi</taxon>
        <taxon>Dikarya</taxon>
        <taxon>Basidiomycota</taxon>
        <taxon>Ustilaginomycotina</taxon>
        <taxon>Ustilaginomycetes</taxon>
        <taxon>Ustilaginales</taxon>
        <taxon>Ustilaginaceae</taxon>
        <taxon>Sporisorium</taxon>
    </lineage>
</organism>
<dbReference type="PANTHER" id="PTHR13847:SF193">
    <property type="entry name" value="PYRUVATE DEHYDROGENASE PHOSPHATASE REGULATORY SUBUNIT, MITOCHONDRIAL"/>
    <property type="match status" value="1"/>
</dbReference>
<dbReference type="SUPFAM" id="SSF54373">
    <property type="entry name" value="FAD-linked reductases, C-terminal domain"/>
    <property type="match status" value="1"/>
</dbReference>
<evidence type="ECO:0000313" key="3">
    <source>
        <dbReference type="Proteomes" id="UP000306050"/>
    </source>
</evidence>